<gene>
    <name evidence="2" type="ORF">ECPE_LOCUS11962</name>
</gene>
<dbReference type="Proteomes" id="UP000272942">
    <property type="component" value="Unassembled WGS sequence"/>
</dbReference>
<feature type="compositionally biased region" description="Basic and acidic residues" evidence="1">
    <location>
        <begin position="49"/>
        <end position="106"/>
    </location>
</feature>
<keyword evidence="3" id="KW-1185">Reference proteome</keyword>
<feature type="compositionally biased region" description="Basic and acidic residues" evidence="1">
    <location>
        <begin position="116"/>
        <end position="125"/>
    </location>
</feature>
<dbReference type="EMBL" id="UZAN01051873">
    <property type="protein sequence ID" value="VDP89175.1"/>
    <property type="molecule type" value="Genomic_DNA"/>
</dbReference>
<protein>
    <submittedName>
        <fullName evidence="2 4">Uncharacterized protein</fullName>
    </submittedName>
</protein>
<evidence type="ECO:0000256" key="1">
    <source>
        <dbReference type="SAM" id="MobiDB-lite"/>
    </source>
</evidence>
<feature type="compositionally biased region" description="Polar residues" evidence="1">
    <location>
        <begin position="221"/>
        <end position="234"/>
    </location>
</feature>
<evidence type="ECO:0000313" key="2">
    <source>
        <dbReference type="EMBL" id="VDP89175.1"/>
    </source>
</evidence>
<evidence type="ECO:0000313" key="4">
    <source>
        <dbReference type="WBParaSite" id="ECPE_0001199701-mRNA-1"/>
    </source>
</evidence>
<name>A0A183AYC7_9TREM</name>
<organism evidence="4">
    <name type="scientific">Echinostoma caproni</name>
    <dbReference type="NCBI Taxonomy" id="27848"/>
    <lineage>
        <taxon>Eukaryota</taxon>
        <taxon>Metazoa</taxon>
        <taxon>Spiralia</taxon>
        <taxon>Lophotrochozoa</taxon>
        <taxon>Platyhelminthes</taxon>
        <taxon>Trematoda</taxon>
        <taxon>Digenea</taxon>
        <taxon>Plagiorchiida</taxon>
        <taxon>Echinostomata</taxon>
        <taxon>Echinostomatoidea</taxon>
        <taxon>Echinostomatidae</taxon>
        <taxon>Echinostoma</taxon>
    </lineage>
</organism>
<evidence type="ECO:0000313" key="3">
    <source>
        <dbReference type="Proteomes" id="UP000272942"/>
    </source>
</evidence>
<proteinExistence type="predicted"/>
<dbReference type="WBParaSite" id="ECPE_0001199701-mRNA-1">
    <property type="protein sequence ID" value="ECPE_0001199701-mRNA-1"/>
    <property type="gene ID" value="ECPE_0001199701"/>
</dbReference>
<dbReference type="AlphaFoldDB" id="A0A183AYC7"/>
<feature type="compositionally biased region" description="Basic and acidic residues" evidence="1">
    <location>
        <begin position="318"/>
        <end position="327"/>
    </location>
</feature>
<feature type="region of interest" description="Disordered" evidence="1">
    <location>
        <begin position="1"/>
        <end position="354"/>
    </location>
</feature>
<feature type="compositionally biased region" description="Basic and acidic residues" evidence="1">
    <location>
        <begin position="240"/>
        <end position="310"/>
    </location>
</feature>
<accession>A0A183AYC7</accession>
<reference evidence="2 3" key="2">
    <citation type="submission" date="2018-11" db="EMBL/GenBank/DDBJ databases">
        <authorList>
            <consortium name="Pathogen Informatics"/>
        </authorList>
    </citation>
    <scope>NUCLEOTIDE SEQUENCE [LARGE SCALE GENOMIC DNA]</scope>
    <source>
        <strain evidence="2 3">Egypt</strain>
    </source>
</reference>
<sequence length="406" mass="46432">MDMTTTEQSEETLDDASKHIPHEPTTMRTLSPLSEDDETVTRWQNSDSVEQREDSENEDRQKQSTDDIEQRGERHEERKHDNAETIMKDKDVRERDSTEYDSDHEAQSTFAGSNDTSEHPIDTEAKITQSSSRDDETEPFNPCTCSPPISPEKYPHSGKTTTTPPSTEEEITDGMDSTDRSTFIPCDCQSNESIVITPEPDDGRSTDASYTDRSTHKTRESTASATSPSQSIAETDSDAVTERETNDTVEQREEFEREDKEEERSTHIEKHHEERNETRKYYYEREDKHEDRDGGETGWTKHDPDRELRTEFVGSTESSEHPIDTEAKITQSSSRDDETEPFNPCTCSPPISPDGLIADAGRSRPSVPLHTIVHFVYSYKHIRHVSYDRMTMNFATADAVHCQFQY</sequence>
<reference evidence="4" key="1">
    <citation type="submission" date="2016-06" db="UniProtKB">
        <authorList>
            <consortium name="WormBaseParasite"/>
        </authorList>
    </citation>
    <scope>IDENTIFICATION</scope>
</reference>